<dbReference type="AlphaFoldDB" id="A0AAN4ZR58"/>
<dbReference type="PANTHER" id="PTHR11245:SF6">
    <property type="entry name" value="DUF19 DOMAIN-CONTAINING PROTEIN"/>
    <property type="match status" value="1"/>
</dbReference>
<gene>
    <name evidence="5" type="ORF">PMAYCL1PPCAC_13721</name>
</gene>
<dbReference type="Proteomes" id="UP001328107">
    <property type="component" value="Unassembled WGS sequence"/>
</dbReference>
<dbReference type="PANTHER" id="PTHR11245">
    <property type="entry name" value="STANNIOCALCIN"/>
    <property type="match status" value="1"/>
</dbReference>
<comment type="subunit">
    <text evidence="2">Homodimer; disulfide-linked.</text>
</comment>
<comment type="similarity">
    <text evidence="1">Belongs to the stanniocalcin family.</text>
</comment>
<reference evidence="6" key="1">
    <citation type="submission" date="2022-10" db="EMBL/GenBank/DDBJ databases">
        <title>Genome assembly of Pristionchus species.</title>
        <authorList>
            <person name="Yoshida K."/>
            <person name="Sommer R.J."/>
        </authorList>
    </citation>
    <scope>NUCLEOTIDE SEQUENCE [LARGE SCALE GENOMIC DNA]</scope>
    <source>
        <strain evidence="6">RS5460</strain>
    </source>
</reference>
<evidence type="ECO:0000313" key="5">
    <source>
        <dbReference type="EMBL" id="GMR43526.1"/>
    </source>
</evidence>
<keyword evidence="3" id="KW-0372">Hormone</keyword>
<sequence>MERRKNCGKDGYLVHYGLANCERFSRAREGGLFDEKGNEWITCTRECLAEKLIAISEESPSLTCAALEKAAFDTHVPCYLQCHFCSICKNHKWALFSTYRIADFLNANSVSQVLDIIAECGLSGCFT</sequence>
<keyword evidence="6" id="KW-1185">Reference proteome</keyword>
<dbReference type="GO" id="GO:0006874">
    <property type="term" value="P:intracellular calcium ion homeostasis"/>
    <property type="evidence" value="ECO:0007669"/>
    <property type="project" value="TreeGrafter"/>
</dbReference>
<proteinExistence type="inferred from homology"/>
<evidence type="ECO:0000256" key="1">
    <source>
        <dbReference type="ARBA" id="ARBA00008693"/>
    </source>
</evidence>
<organism evidence="5 6">
    <name type="scientific">Pristionchus mayeri</name>
    <dbReference type="NCBI Taxonomy" id="1317129"/>
    <lineage>
        <taxon>Eukaryota</taxon>
        <taxon>Metazoa</taxon>
        <taxon>Ecdysozoa</taxon>
        <taxon>Nematoda</taxon>
        <taxon>Chromadorea</taxon>
        <taxon>Rhabditida</taxon>
        <taxon>Rhabditina</taxon>
        <taxon>Diplogasteromorpha</taxon>
        <taxon>Diplogasteroidea</taxon>
        <taxon>Neodiplogasteridae</taxon>
        <taxon>Pristionchus</taxon>
    </lineage>
</organism>
<name>A0AAN4ZR58_9BILA</name>
<comment type="caution">
    <text evidence="5">The sequence shown here is derived from an EMBL/GenBank/DDBJ whole genome shotgun (WGS) entry which is preliminary data.</text>
</comment>
<evidence type="ECO:0000256" key="4">
    <source>
        <dbReference type="ARBA" id="ARBA00023157"/>
    </source>
</evidence>
<dbReference type="GO" id="GO:0005615">
    <property type="term" value="C:extracellular space"/>
    <property type="evidence" value="ECO:0007669"/>
    <property type="project" value="TreeGrafter"/>
</dbReference>
<evidence type="ECO:0000256" key="3">
    <source>
        <dbReference type="ARBA" id="ARBA00022702"/>
    </source>
</evidence>
<accession>A0AAN4ZR58</accession>
<evidence type="ECO:0000313" key="6">
    <source>
        <dbReference type="Proteomes" id="UP001328107"/>
    </source>
</evidence>
<keyword evidence="4" id="KW-1015">Disulfide bond</keyword>
<dbReference type="EMBL" id="BTRK01000003">
    <property type="protein sequence ID" value="GMR43526.1"/>
    <property type="molecule type" value="Genomic_DNA"/>
</dbReference>
<dbReference type="Pfam" id="PF03298">
    <property type="entry name" value="Stanniocalcin"/>
    <property type="match status" value="1"/>
</dbReference>
<dbReference type="InterPro" id="IPR004978">
    <property type="entry name" value="Stanniocalcin"/>
</dbReference>
<dbReference type="GO" id="GO:0005179">
    <property type="term" value="F:hormone activity"/>
    <property type="evidence" value="ECO:0007669"/>
    <property type="project" value="UniProtKB-KW"/>
</dbReference>
<protein>
    <submittedName>
        <fullName evidence="5">Uncharacterized protein</fullName>
    </submittedName>
</protein>
<evidence type="ECO:0000256" key="2">
    <source>
        <dbReference type="ARBA" id="ARBA00011748"/>
    </source>
</evidence>